<name>A0A1I4EZP9_9LACT</name>
<keyword evidence="1" id="KW-1133">Transmembrane helix</keyword>
<accession>A0A1I4EZP9</accession>
<dbReference type="AlphaFoldDB" id="A0A1I4EZP9"/>
<feature type="transmembrane region" description="Helical" evidence="1">
    <location>
        <begin position="79"/>
        <end position="102"/>
    </location>
</feature>
<dbReference type="Pfam" id="PF07274">
    <property type="entry name" value="DUF1440"/>
    <property type="match status" value="1"/>
</dbReference>
<organism evidence="2 3">
    <name type="scientific">Lactococcus garvieae</name>
    <dbReference type="NCBI Taxonomy" id="1363"/>
    <lineage>
        <taxon>Bacteria</taxon>
        <taxon>Bacillati</taxon>
        <taxon>Bacillota</taxon>
        <taxon>Bacilli</taxon>
        <taxon>Lactobacillales</taxon>
        <taxon>Streptococcaceae</taxon>
        <taxon>Lactococcus</taxon>
    </lineage>
</organism>
<evidence type="ECO:0000313" key="2">
    <source>
        <dbReference type="EMBL" id="SFL10683.1"/>
    </source>
</evidence>
<dbReference type="OrthoDB" id="1629003at2"/>
<gene>
    <name evidence="2" type="ORF">SAMN05216438_101282</name>
</gene>
<feature type="transmembrane region" description="Helical" evidence="1">
    <location>
        <begin position="14"/>
        <end position="36"/>
    </location>
</feature>
<sequence length="179" mass="20676">MFSFTIPSASLQEIIFLSIWYGFISGMISGMVKIGWEAILPPRTSERNATNPPQRMLEQFGVPSSLTHAYVLYSRDQKVYWFSLILHFSFSVFFASLFIFIAQYWPCIALWQGAAYGIIIWFIWHIVLLPVMKTIPAPWKQPFAEHFSEFFGHIVWAWSIAACLYYLISKDSSGILTNI</sequence>
<keyword evidence="1" id="KW-0812">Transmembrane</keyword>
<reference evidence="2 3" key="1">
    <citation type="submission" date="2016-10" db="EMBL/GenBank/DDBJ databases">
        <authorList>
            <person name="de Groot N.N."/>
        </authorList>
    </citation>
    <scope>NUCLEOTIDE SEQUENCE [LARGE SCALE GENOMIC DNA]</scope>
    <source>
        <strain evidence="2 3">M79</strain>
    </source>
</reference>
<protein>
    <submittedName>
        <fullName evidence="2">Putative membrane protein</fullName>
    </submittedName>
</protein>
<dbReference type="EMBL" id="FOTJ01000001">
    <property type="protein sequence ID" value="SFL10683.1"/>
    <property type="molecule type" value="Genomic_DNA"/>
</dbReference>
<evidence type="ECO:0000313" key="3">
    <source>
        <dbReference type="Proteomes" id="UP000181969"/>
    </source>
</evidence>
<keyword evidence="1" id="KW-0472">Membrane</keyword>
<feature type="transmembrane region" description="Helical" evidence="1">
    <location>
        <begin position="150"/>
        <end position="168"/>
    </location>
</feature>
<dbReference type="Proteomes" id="UP000181969">
    <property type="component" value="Unassembled WGS sequence"/>
</dbReference>
<dbReference type="RefSeq" id="WP_074750082.1">
    <property type="nucleotide sequence ID" value="NZ_CAXVJC010000006.1"/>
</dbReference>
<feature type="transmembrane region" description="Helical" evidence="1">
    <location>
        <begin position="108"/>
        <end position="129"/>
    </location>
</feature>
<dbReference type="InterPro" id="IPR009898">
    <property type="entry name" value="DUF1440"/>
</dbReference>
<proteinExistence type="predicted"/>
<evidence type="ECO:0000256" key="1">
    <source>
        <dbReference type="SAM" id="Phobius"/>
    </source>
</evidence>